<feature type="transmembrane region" description="Helical" evidence="8">
    <location>
        <begin position="108"/>
        <end position="125"/>
    </location>
</feature>
<evidence type="ECO:0000256" key="4">
    <source>
        <dbReference type="ARBA" id="ARBA00022475"/>
    </source>
</evidence>
<feature type="transmembrane region" description="Helical" evidence="8">
    <location>
        <begin position="234"/>
        <end position="251"/>
    </location>
</feature>
<feature type="transmembrane region" description="Helical" evidence="8">
    <location>
        <begin position="286"/>
        <end position="304"/>
    </location>
</feature>
<feature type="transmembrane region" description="Helical" evidence="8">
    <location>
        <begin position="41"/>
        <end position="60"/>
    </location>
</feature>
<dbReference type="PANTHER" id="PTHR43568:SF1">
    <property type="entry name" value="P PROTEIN"/>
    <property type="match status" value="1"/>
</dbReference>
<gene>
    <name evidence="10" type="ORF">XM47_16685</name>
</gene>
<feature type="transmembrane region" description="Helical" evidence="8">
    <location>
        <begin position="72"/>
        <end position="96"/>
    </location>
</feature>
<keyword evidence="5 8" id="KW-0812">Transmembrane</keyword>
<dbReference type="InterPro" id="IPR051475">
    <property type="entry name" value="Diverse_Ion_Transporter"/>
</dbReference>
<evidence type="ECO:0000313" key="10">
    <source>
        <dbReference type="EMBL" id="KMT64026.1"/>
    </source>
</evidence>
<evidence type="ECO:0000256" key="7">
    <source>
        <dbReference type="ARBA" id="ARBA00023136"/>
    </source>
</evidence>
<evidence type="ECO:0000313" key="11">
    <source>
        <dbReference type="Proteomes" id="UP000037600"/>
    </source>
</evidence>
<name>A0A0J8JHY3_9ALTE</name>
<keyword evidence="7 8" id="KW-0472">Membrane</keyword>
<comment type="caution">
    <text evidence="10">The sequence shown here is derived from an EMBL/GenBank/DDBJ whole genome shotgun (WGS) entry which is preliminary data.</text>
</comment>
<dbReference type="InterPro" id="IPR004680">
    <property type="entry name" value="Cit_transptr-like_dom"/>
</dbReference>
<dbReference type="GO" id="GO:0015105">
    <property type="term" value="F:arsenite transmembrane transporter activity"/>
    <property type="evidence" value="ECO:0007669"/>
    <property type="project" value="InterPro"/>
</dbReference>
<dbReference type="Pfam" id="PF03600">
    <property type="entry name" value="CitMHS"/>
    <property type="match status" value="1"/>
</dbReference>
<protein>
    <submittedName>
        <fullName evidence="10">Arsenic transporter</fullName>
    </submittedName>
</protein>
<feature type="transmembrane region" description="Helical" evidence="8">
    <location>
        <begin position="189"/>
        <end position="207"/>
    </location>
</feature>
<evidence type="ECO:0000256" key="1">
    <source>
        <dbReference type="ARBA" id="ARBA00004651"/>
    </source>
</evidence>
<evidence type="ECO:0000256" key="8">
    <source>
        <dbReference type="SAM" id="Phobius"/>
    </source>
</evidence>
<dbReference type="EMBL" id="LAZL01000034">
    <property type="protein sequence ID" value="KMT64026.1"/>
    <property type="molecule type" value="Genomic_DNA"/>
</dbReference>
<evidence type="ECO:0000256" key="3">
    <source>
        <dbReference type="ARBA" id="ARBA00022448"/>
    </source>
</evidence>
<dbReference type="AlphaFoldDB" id="A0A0J8JHY3"/>
<dbReference type="PRINTS" id="PR00758">
    <property type="entry name" value="ARSENICPUMP"/>
</dbReference>
<evidence type="ECO:0000256" key="6">
    <source>
        <dbReference type="ARBA" id="ARBA00022989"/>
    </source>
</evidence>
<sequence>MDNSLNEASLINPLSISAIILAATFIGIFTEQFHGIERAKFAMAGAGAIIIAGQVFGFYSPELALAAIDWNVVFLLAIMMIMVSIMASTGGFEHIAQRIGKVSNGNQFKLIILLGSVISLISLVLDNVTTVIIFGPLIVIICQRMAISPVPYLFTAALLSNAGGVATLVGDPPNLMIGSAAKIDFSTFFIHMAPPVLFAWLAILLCLKRLFSEDLSQTSLHQFSGRTHYTNRRLWRQSLRVMLLMVVLFVIHHHIGWQPWLVAAACLTLLIFIAKKVDLEEVSHHIETPMLIFFISLFILIGGVEHSGLLHLLGEKFKPIIINYPIIAALLLLWIAAILSALIDNIPFTAAMIPVLLSLDKQGINVSVMWWALALGVGMGGNGSHIGSTANVYIVTLSERISKQYNKPEWAISPSLWFKKGLPVMFVSLVVCSLFIYFGYDFLYVENF</sequence>
<feature type="transmembrane region" description="Helical" evidence="8">
    <location>
        <begin position="12"/>
        <end position="29"/>
    </location>
</feature>
<feature type="transmembrane region" description="Helical" evidence="8">
    <location>
        <begin position="152"/>
        <end position="169"/>
    </location>
</feature>
<dbReference type="STRING" id="1513271.XM47_16685"/>
<accession>A0A0J8JHY3</accession>
<keyword evidence="3" id="KW-0813">Transport</keyword>
<dbReference type="PATRIC" id="fig|1513271.3.peg.3433"/>
<dbReference type="Proteomes" id="UP000037600">
    <property type="component" value="Unassembled WGS sequence"/>
</dbReference>
<evidence type="ECO:0000256" key="5">
    <source>
        <dbReference type="ARBA" id="ARBA00022692"/>
    </source>
</evidence>
<keyword evidence="4" id="KW-1003">Cell membrane</keyword>
<dbReference type="InterPro" id="IPR000802">
    <property type="entry name" value="Arsenical_pump_ArsB"/>
</dbReference>
<proteinExistence type="inferred from homology"/>
<organism evidence="10 11">
    <name type="scientific">Catenovulum maritimum</name>
    <dbReference type="NCBI Taxonomy" id="1513271"/>
    <lineage>
        <taxon>Bacteria</taxon>
        <taxon>Pseudomonadati</taxon>
        <taxon>Pseudomonadota</taxon>
        <taxon>Gammaproteobacteria</taxon>
        <taxon>Alteromonadales</taxon>
        <taxon>Alteromonadaceae</taxon>
        <taxon>Catenovulum</taxon>
    </lineage>
</organism>
<dbReference type="OrthoDB" id="9809303at2"/>
<feature type="transmembrane region" description="Helical" evidence="8">
    <location>
        <begin position="422"/>
        <end position="440"/>
    </location>
</feature>
<keyword evidence="11" id="KW-1185">Reference proteome</keyword>
<feature type="transmembrane region" description="Helical" evidence="8">
    <location>
        <begin position="324"/>
        <end position="343"/>
    </location>
</feature>
<keyword evidence="6 8" id="KW-1133">Transmembrane helix</keyword>
<feature type="domain" description="Citrate transporter-like" evidence="9">
    <location>
        <begin position="31"/>
        <end position="376"/>
    </location>
</feature>
<evidence type="ECO:0000256" key="2">
    <source>
        <dbReference type="ARBA" id="ARBA00009843"/>
    </source>
</evidence>
<dbReference type="PANTHER" id="PTHR43568">
    <property type="entry name" value="P PROTEIN"/>
    <property type="match status" value="1"/>
</dbReference>
<comment type="subcellular location">
    <subcellularLocation>
        <location evidence="1">Cell membrane</location>
        <topology evidence="1">Multi-pass membrane protein</topology>
    </subcellularLocation>
</comment>
<comment type="similarity">
    <text evidence="2">Belongs to the CitM (TC 2.A.11) transporter family.</text>
</comment>
<dbReference type="GO" id="GO:0005886">
    <property type="term" value="C:plasma membrane"/>
    <property type="evidence" value="ECO:0007669"/>
    <property type="project" value="UniProtKB-SubCell"/>
</dbReference>
<evidence type="ECO:0000259" key="9">
    <source>
        <dbReference type="Pfam" id="PF03600"/>
    </source>
</evidence>
<reference evidence="10 11" key="1">
    <citation type="submission" date="2015-04" db="EMBL/GenBank/DDBJ databases">
        <title>Draft Genome Sequence of the Novel Agar-Digesting Marine Bacterium Q1.</title>
        <authorList>
            <person name="Li Y."/>
            <person name="Li D."/>
            <person name="Chen G."/>
            <person name="Du Z."/>
        </authorList>
    </citation>
    <scope>NUCLEOTIDE SEQUENCE [LARGE SCALE GENOMIC DNA]</scope>
    <source>
        <strain evidence="10 11">Q1</strain>
    </source>
</reference>